<dbReference type="GO" id="GO:0016874">
    <property type="term" value="F:ligase activity"/>
    <property type="evidence" value="ECO:0007669"/>
    <property type="project" value="UniProtKB-KW"/>
</dbReference>
<dbReference type="Gene3D" id="3.40.50.20">
    <property type="match status" value="1"/>
</dbReference>
<accession>A0A654M2A8</accession>
<dbReference type="GO" id="GO:0005524">
    <property type="term" value="F:ATP binding"/>
    <property type="evidence" value="ECO:0007669"/>
    <property type="project" value="UniProtKB-UniRule"/>
</dbReference>
<proteinExistence type="predicted"/>
<dbReference type="Pfam" id="PF21360">
    <property type="entry name" value="PylC-like_N"/>
    <property type="match status" value="1"/>
</dbReference>
<evidence type="ECO:0000313" key="6">
    <source>
        <dbReference type="EMBL" id="ALI36671.1"/>
    </source>
</evidence>
<dbReference type="RefSeq" id="WP_196815894.1">
    <property type="nucleotide sequence ID" value="NZ_CP012850.1"/>
</dbReference>
<dbReference type="Gene3D" id="3.30.470.20">
    <property type="entry name" value="ATP-grasp fold, B domain"/>
    <property type="match status" value="1"/>
</dbReference>
<keyword evidence="2 4" id="KW-0547">Nucleotide-binding</keyword>
<dbReference type="PANTHER" id="PTHR43585:SF2">
    <property type="entry name" value="ATP-GRASP ENZYME FSQD"/>
    <property type="match status" value="1"/>
</dbReference>
<evidence type="ECO:0000256" key="3">
    <source>
        <dbReference type="ARBA" id="ARBA00022840"/>
    </source>
</evidence>
<dbReference type="GO" id="GO:0046872">
    <property type="term" value="F:metal ion binding"/>
    <property type="evidence" value="ECO:0007669"/>
    <property type="project" value="InterPro"/>
</dbReference>
<dbReference type="EMBL" id="CP012850">
    <property type="protein sequence ID" value="ALI36671.1"/>
    <property type="molecule type" value="Genomic_DNA"/>
</dbReference>
<keyword evidence="3 4" id="KW-0067">ATP-binding</keyword>
<dbReference type="PANTHER" id="PTHR43585">
    <property type="entry name" value="FUMIPYRROLE BIOSYNTHESIS PROTEIN C"/>
    <property type="match status" value="1"/>
</dbReference>
<dbReference type="NCBIfam" id="NF009402">
    <property type="entry name" value="PRK12767.1-1"/>
    <property type="match status" value="1"/>
</dbReference>
<protein>
    <submittedName>
        <fullName evidence="6">Carbamoyl phosphate synthase-like protein</fullName>
    </submittedName>
</protein>
<dbReference type="GeneID" id="60422419"/>
<evidence type="ECO:0000313" key="7">
    <source>
        <dbReference type="Proteomes" id="UP000058925"/>
    </source>
</evidence>
<feature type="domain" description="ATP-grasp" evidence="5">
    <location>
        <begin position="128"/>
        <end position="308"/>
    </location>
</feature>
<dbReference type="InterPro" id="IPR052032">
    <property type="entry name" value="ATP-dep_AA_Ligase"/>
</dbReference>
<organism evidence="6 7">
    <name type="scientific">Candidatus Nitrosocosmicus oleophilus</name>
    <dbReference type="NCBI Taxonomy" id="1353260"/>
    <lineage>
        <taxon>Archaea</taxon>
        <taxon>Nitrososphaerota</taxon>
        <taxon>Nitrososphaeria</taxon>
        <taxon>Nitrososphaerales</taxon>
        <taxon>Nitrososphaeraceae</taxon>
        <taxon>Candidatus Nitrosocosmicus</taxon>
    </lineage>
</organism>
<reference evidence="7" key="1">
    <citation type="submission" date="2015-10" db="EMBL/GenBank/DDBJ databases">
        <title>Niche specialization of a soil ammonia-oxidizing archaeon, Candidatus Nitrosocosmicus oleophilus.</title>
        <authorList>
            <person name="Jung M.-Y."/>
            <person name="Rhee S.-K."/>
        </authorList>
    </citation>
    <scope>NUCLEOTIDE SEQUENCE [LARGE SCALE GENOMIC DNA]</scope>
    <source>
        <strain evidence="7">MY3</strain>
    </source>
</reference>
<dbReference type="PROSITE" id="PS50975">
    <property type="entry name" value="ATP_GRASP"/>
    <property type="match status" value="1"/>
</dbReference>
<evidence type="ECO:0000256" key="1">
    <source>
        <dbReference type="ARBA" id="ARBA00022598"/>
    </source>
</evidence>
<sequence>MKSINVVVTSAGGIVAQGIIKSLKYHNKYSRHKSHEYKIFATDISYEAAGLYRAHKFSLIPKPTAKEYLNSVVKVCNRNKIQILFIGSDVELPILCKNKEFIEDKTGSIVITSQPHIVEMCRDKYKTNEFLQENKLNSIPTCLNHEIDGFLKDHKFPLVVKPREGFGSKLFQIVNSIEELDFASKAITQTGWKPMIQKYLKGDANEYTTGLTLGKENNQIMSTITLKKILKHGQTYKAFIDKYPKVTKVCNQIAKKLKTFGPLNIQSRIDGDDNQVKIIEINPRFSASGPMRTVAGVNEPDIMVRNVLFNENVKIQDHKSLVCFRYWNETYIDKEKYEKVMIQKRYVKTLNSSIIDYF</sequence>
<dbReference type="OrthoDB" id="11959at2157"/>
<evidence type="ECO:0000256" key="4">
    <source>
        <dbReference type="PROSITE-ProRule" id="PRU00409"/>
    </source>
</evidence>
<dbReference type="AlphaFoldDB" id="A0A654M2A8"/>
<dbReference type="Gene3D" id="3.30.1490.20">
    <property type="entry name" value="ATP-grasp fold, A domain"/>
    <property type="match status" value="1"/>
</dbReference>
<keyword evidence="7" id="KW-1185">Reference proteome</keyword>
<dbReference type="Pfam" id="PF15632">
    <property type="entry name" value="ATPgrasp_Ter"/>
    <property type="match status" value="1"/>
</dbReference>
<dbReference type="SUPFAM" id="SSF56059">
    <property type="entry name" value="Glutathione synthetase ATP-binding domain-like"/>
    <property type="match status" value="1"/>
</dbReference>
<dbReference type="InterPro" id="IPR013815">
    <property type="entry name" value="ATP_grasp_subdomain_1"/>
</dbReference>
<evidence type="ECO:0000256" key="2">
    <source>
        <dbReference type="ARBA" id="ARBA00022741"/>
    </source>
</evidence>
<gene>
    <name evidence="6" type="ORF">NMY3_02478</name>
</gene>
<keyword evidence="1" id="KW-0436">Ligase</keyword>
<name>A0A654M2A8_9ARCH</name>
<evidence type="ECO:0000259" key="5">
    <source>
        <dbReference type="PROSITE" id="PS50975"/>
    </source>
</evidence>
<dbReference type="InterPro" id="IPR048764">
    <property type="entry name" value="PylC_N"/>
</dbReference>
<dbReference type="Proteomes" id="UP000058925">
    <property type="component" value="Chromosome"/>
</dbReference>
<dbReference type="InterPro" id="IPR011761">
    <property type="entry name" value="ATP-grasp"/>
</dbReference>
<dbReference type="KEGG" id="taa:NMY3_02478"/>